<organism evidence="2 3">
    <name type="scientific">Molossus molossus</name>
    <name type="common">Pallas' mastiff bat</name>
    <name type="synonym">Vespertilio molossus</name>
    <dbReference type="NCBI Taxonomy" id="27622"/>
    <lineage>
        <taxon>Eukaryota</taxon>
        <taxon>Metazoa</taxon>
        <taxon>Chordata</taxon>
        <taxon>Craniata</taxon>
        <taxon>Vertebrata</taxon>
        <taxon>Euteleostomi</taxon>
        <taxon>Mammalia</taxon>
        <taxon>Eutheria</taxon>
        <taxon>Laurasiatheria</taxon>
        <taxon>Chiroptera</taxon>
        <taxon>Yangochiroptera</taxon>
        <taxon>Molossidae</taxon>
        <taxon>Molossus</taxon>
    </lineage>
</organism>
<evidence type="ECO:0000313" key="3">
    <source>
        <dbReference type="Proteomes" id="UP000550707"/>
    </source>
</evidence>
<proteinExistence type="predicted"/>
<keyword evidence="3" id="KW-1185">Reference proteome</keyword>
<dbReference type="InParanoid" id="A0A7J8I9P2"/>
<dbReference type="EMBL" id="JACASF010000004">
    <property type="protein sequence ID" value="KAF6480885.1"/>
    <property type="molecule type" value="Genomic_DNA"/>
</dbReference>
<keyword evidence="1" id="KW-1133">Transmembrane helix</keyword>
<reference evidence="2 3" key="1">
    <citation type="journal article" date="2020" name="Nature">
        <title>Six reference-quality genomes reveal evolution of bat adaptations.</title>
        <authorList>
            <person name="Jebb D."/>
            <person name="Huang Z."/>
            <person name="Pippel M."/>
            <person name="Hughes G.M."/>
            <person name="Lavrichenko K."/>
            <person name="Devanna P."/>
            <person name="Winkler S."/>
            <person name="Jermiin L.S."/>
            <person name="Skirmuntt E.C."/>
            <person name="Katzourakis A."/>
            <person name="Burkitt-Gray L."/>
            <person name="Ray D.A."/>
            <person name="Sullivan K.A.M."/>
            <person name="Roscito J.G."/>
            <person name="Kirilenko B.M."/>
            <person name="Davalos L.M."/>
            <person name="Corthals A.P."/>
            <person name="Power M.L."/>
            <person name="Jones G."/>
            <person name="Ransome R.D."/>
            <person name="Dechmann D.K.N."/>
            <person name="Locatelli A.G."/>
            <person name="Puechmaille S.J."/>
            <person name="Fedrigo O."/>
            <person name="Jarvis E.D."/>
            <person name="Hiller M."/>
            <person name="Vernes S.C."/>
            <person name="Myers E.W."/>
            <person name="Teeling E.C."/>
        </authorList>
    </citation>
    <scope>NUCLEOTIDE SEQUENCE [LARGE SCALE GENOMIC DNA]</scope>
    <source>
        <strain evidence="2">MMolMol1</strain>
        <tissue evidence="2">Muscle</tissue>
    </source>
</reference>
<accession>A0A7J8I9P2</accession>
<comment type="caution">
    <text evidence="2">The sequence shown here is derived from an EMBL/GenBank/DDBJ whole genome shotgun (WGS) entry which is preliminary data.</text>
</comment>
<protein>
    <submittedName>
        <fullName evidence="2">Uncharacterized protein</fullName>
    </submittedName>
</protein>
<keyword evidence="1" id="KW-0472">Membrane</keyword>
<name>A0A7J8I9P2_MOLMO</name>
<dbReference type="AlphaFoldDB" id="A0A7J8I9P2"/>
<gene>
    <name evidence="2" type="ORF">HJG59_010679</name>
</gene>
<keyword evidence="1" id="KW-0812">Transmembrane</keyword>
<dbReference type="Proteomes" id="UP000550707">
    <property type="component" value="Unassembled WGS sequence"/>
</dbReference>
<evidence type="ECO:0000313" key="2">
    <source>
        <dbReference type="EMBL" id="KAF6480885.1"/>
    </source>
</evidence>
<evidence type="ECO:0000256" key="1">
    <source>
        <dbReference type="SAM" id="Phobius"/>
    </source>
</evidence>
<sequence>MRGAGQQEGGRGIFLPLFSLRFLGVPLSVSFHWAAIVCCRLQLSPCSQNLPASCLRLQGPRCCSSRGRSSRSKRPLLQALEVPAVAGHCPTLRPESQLYVALTQLPIVVTPASSLRVEAASCLSRVISVFHFSFLALQHL</sequence>
<feature type="transmembrane region" description="Helical" evidence="1">
    <location>
        <begin position="12"/>
        <end position="36"/>
    </location>
</feature>